<reference evidence="1 2" key="1">
    <citation type="submission" date="2019-07" db="EMBL/GenBank/DDBJ databases">
        <authorList>
            <person name="Abdullah A."/>
            <person name="Lima G.C."/>
            <person name="Cuneo C.K."/>
            <person name="Ennest D.C."/>
            <person name="Fritz K.J."/>
            <person name="Johnson B.T."/>
            <person name="Larson S.M."/>
            <person name="Lemunyete M.N."/>
            <person name="Murray M.B."/>
            <person name="Osmond D.E."/>
            <person name="Patras K.A."/>
            <person name="Ransibrahmanakul S."/>
            <person name="Simpson K.A."/>
            <person name="Thull B.S."/>
            <person name="Wetzel S."/>
            <person name="Bonilla J.A."/>
            <person name="Klyczek K."/>
            <person name="Garlena R.A."/>
            <person name="Russell D.A."/>
            <person name="Pope W.H."/>
            <person name="Jacobs-Sera D."/>
            <person name="Hatfull G.F."/>
        </authorList>
    </citation>
    <scope>NUCLEOTIDE SEQUENCE [LARGE SCALE GENOMIC DNA]</scope>
</reference>
<dbReference type="KEGG" id="vg:77936506"/>
<accession>A0A5B8WFZ6</accession>
<dbReference type="Proteomes" id="UP000321915">
    <property type="component" value="Segment"/>
</dbReference>
<evidence type="ECO:0000313" key="1">
    <source>
        <dbReference type="EMBL" id="QED11634.1"/>
    </source>
</evidence>
<sequence>MADVYLPGISEVFRVVPSRPEYAVSESGKVVDLRTNHIRAVADGSFIEVEREETLGRVRTLEINVNHWVKELFPKTEEGSNVDV</sequence>
<organism evidence="1 2">
    <name type="scientific">Arthrobacter phage Qui</name>
    <dbReference type="NCBI Taxonomy" id="2603260"/>
    <lineage>
        <taxon>Viruses</taxon>
        <taxon>Duplodnaviria</taxon>
        <taxon>Heunggongvirae</taxon>
        <taxon>Uroviricota</taxon>
        <taxon>Caudoviricetes</taxon>
        <taxon>Quivirus</taxon>
        <taxon>Quivirus qui</taxon>
    </lineage>
</organism>
<dbReference type="RefSeq" id="YP_010660511.1">
    <property type="nucleotide sequence ID" value="NC_070877.1"/>
</dbReference>
<gene>
    <name evidence="1" type="primary">145</name>
    <name evidence="1" type="ORF">SEA_QUI_145</name>
</gene>
<name>A0A5B8WFZ6_9CAUD</name>
<dbReference type="GeneID" id="77936506"/>
<evidence type="ECO:0000313" key="2">
    <source>
        <dbReference type="Proteomes" id="UP000321915"/>
    </source>
</evidence>
<keyword evidence="2" id="KW-1185">Reference proteome</keyword>
<proteinExistence type="predicted"/>
<dbReference type="EMBL" id="MN183282">
    <property type="protein sequence ID" value="QED11634.1"/>
    <property type="molecule type" value="Genomic_DNA"/>
</dbReference>
<protein>
    <submittedName>
        <fullName evidence="1">Uncharacterized protein</fullName>
    </submittedName>
</protein>